<name>A0A934VAY5_9BACT</name>
<feature type="region of interest" description="Disordered" evidence="1">
    <location>
        <begin position="26"/>
        <end position="81"/>
    </location>
</feature>
<organism evidence="2 3">
    <name type="scientific">Luteolibacter yonseiensis</name>
    <dbReference type="NCBI Taxonomy" id="1144680"/>
    <lineage>
        <taxon>Bacteria</taxon>
        <taxon>Pseudomonadati</taxon>
        <taxon>Verrucomicrobiota</taxon>
        <taxon>Verrucomicrobiia</taxon>
        <taxon>Verrucomicrobiales</taxon>
        <taxon>Verrucomicrobiaceae</taxon>
        <taxon>Luteolibacter</taxon>
    </lineage>
</organism>
<evidence type="ECO:0000313" key="2">
    <source>
        <dbReference type="EMBL" id="MBK1814839.1"/>
    </source>
</evidence>
<evidence type="ECO:0000313" key="3">
    <source>
        <dbReference type="Proteomes" id="UP000600139"/>
    </source>
</evidence>
<gene>
    <name evidence="2" type="ORF">JIN84_04385</name>
</gene>
<evidence type="ECO:0000256" key="1">
    <source>
        <dbReference type="SAM" id="MobiDB-lite"/>
    </source>
</evidence>
<accession>A0A934VAY5</accession>
<protein>
    <recommendedName>
        <fullName evidence="4">HEAT repeat domain-containing protein</fullName>
    </recommendedName>
</protein>
<evidence type="ECO:0008006" key="4">
    <source>
        <dbReference type="Google" id="ProtNLM"/>
    </source>
</evidence>
<reference evidence="2" key="1">
    <citation type="submission" date="2021-01" db="EMBL/GenBank/DDBJ databases">
        <title>Modified the classification status of verrucomicrobia.</title>
        <authorList>
            <person name="Feng X."/>
        </authorList>
    </citation>
    <scope>NUCLEOTIDE SEQUENCE</scope>
    <source>
        <strain evidence="2">JCM 18052</strain>
    </source>
</reference>
<dbReference type="EMBL" id="JAENIK010000004">
    <property type="protein sequence ID" value="MBK1814839.1"/>
    <property type="molecule type" value="Genomic_DNA"/>
</dbReference>
<comment type="caution">
    <text evidence="2">The sequence shown here is derived from an EMBL/GenBank/DDBJ whole genome shotgun (WGS) entry which is preliminary data.</text>
</comment>
<dbReference type="RefSeq" id="WP_200349789.1">
    <property type="nucleotide sequence ID" value="NZ_BAABHZ010000010.1"/>
</dbReference>
<dbReference type="Proteomes" id="UP000600139">
    <property type="component" value="Unassembled WGS sequence"/>
</dbReference>
<proteinExistence type="predicted"/>
<keyword evidence="3" id="KW-1185">Reference proteome</keyword>
<dbReference type="AlphaFoldDB" id="A0A934VAY5"/>
<sequence length="177" mass="18828">MTRSHATLLAGLAVLAATAIVISRGLGPSGDPGRAARAGAVESPLPAAKKSPRPPSRAIRISADEIPAPTQPPHPAGDEENLDWITQRVSDLNELAWFEDEASLRQILGELKNPLREIREAALEATKTFGSTAAIPTLSALAEETPDPVEQKTINEVIEYLKVPPMIDEDGDVTEGN</sequence>